<evidence type="ECO:0000256" key="6">
    <source>
        <dbReference type="RuleBase" id="RU369086"/>
    </source>
</evidence>
<sequence length="208" mass="23709">QTTIQDLIQIRPQEFEKPSAQAIKDAINAKYSNRIIQNIGLCVCLWDVSESTEGLIGHGTGLVNVNGKMVVFRPFRGEIIRARIKMATEEGIFLDVDFTSEIFVPYQNLFPGSTFDRGEGVFIWKTEEGHELFFDKGEPVLFRVEQEEWIDQKPTVIQKDEDGEIIETRDTSWRVIGSMSMEGLGPTLWWGDQEEGDDEQGQGDEMEE</sequence>
<comment type="function">
    <text evidence="6">DNA-dependent RNA polymerase which catalyzes the transcription of DNA into RNA using the four ribonucleoside triphosphates as substrates.</text>
</comment>
<dbReference type="InterPro" id="IPR036898">
    <property type="entry name" value="RNA_pol_Rpb7-like_N_sf"/>
</dbReference>
<dbReference type="GeneID" id="54281322"/>
<evidence type="ECO:0000259" key="8">
    <source>
        <dbReference type="Pfam" id="PF03876"/>
    </source>
</evidence>
<evidence type="ECO:0000259" key="9">
    <source>
        <dbReference type="Pfam" id="PF08292"/>
    </source>
</evidence>
<evidence type="ECO:0000256" key="4">
    <source>
        <dbReference type="ARBA" id="ARBA00023163"/>
    </source>
</evidence>
<comment type="similarity">
    <text evidence="2">Belongs to the eukaryotic RPB7/RPC8 RNA polymerase subunit family.</text>
</comment>
<dbReference type="SUPFAM" id="SSF50249">
    <property type="entry name" value="Nucleic acid-binding proteins"/>
    <property type="match status" value="1"/>
</dbReference>
<dbReference type="PANTHER" id="PTHR12709">
    <property type="entry name" value="DNA-DIRECTED RNA POLYMERASE II, III"/>
    <property type="match status" value="1"/>
</dbReference>
<dbReference type="Pfam" id="PF03876">
    <property type="entry name" value="SHS2_Rpb7-N"/>
    <property type="match status" value="1"/>
</dbReference>
<proteinExistence type="inferred from homology"/>
<feature type="compositionally biased region" description="Acidic residues" evidence="7">
    <location>
        <begin position="192"/>
        <end position="208"/>
    </location>
</feature>
<reference evidence="10" key="1">
    <citation type="journal article" date="2020" name="Stud. Mycol.">
        <title>101 Dothideomycetes genomes: a test case for predicting lifestyles and emergence of pathogens.</title>
        <authorList>
            <person name="Haridas S."/>
            <person name="Albert R."/>
            <person name="Binder M."/>
            <person name="Bloem J."/>
            <person name="Labutti K."/>
            <person name="Salamov A."/>
            <person name="Andreopoulos B."/>
            <person name="Baker S."/>
            <person name="Barry K."/>
            <person name="Bills G."/>
            <person name="Bluhm B."/>
            <person name="Cannon C."/>
            <person name="Castanera R."/>
            <person name="Culley D."/>
            <person name="Daum C."/>
            <person name="Ezra D."/>
            <person name="Gonzalez J."/>
            <person name="Henrissat B."/>
            <person name="Kuo A."/>
            <person name="Liang C."/>
            <person name="Lipzen A."/>
            <person name="Lutzoni F."/>
            <person name="Magnuson J."/>
            <person name="Mondo S."/>
            <person name="Nolan M."/>
            <person name="Ohm R."/>
            <person name="Pangilinan J."/>
            <person name="Park H.-J."/>
            <person name="Ramirez L."/>
            <person name="Alfaro M."/>
            <person name="Sun H."/>
            <person name="Tritt A."/>
            <person name="Yoshinaga Y."/>
            <person name="Zwiers L.-H."/>
            <person name="Turgeon B."/>
            <person name="Goodwin S."/>
            <person name="Spatafora J."/>
            <person name="Crous P."/>
            <person name="Grigoriev I."/>
        </authorList>
    </citation>
    <scope>NUCLEOTIDE SEQUENCE</scope>
    <source>
        <strain evidence="10">CBS 175.79</strain>
    </source>
</reference>
<evidence type="ECO:0000256" key="1">
    <source>
        <dbReference type="ARBA" id="ARBA00004123"/>
    </source>
</evidence>
<dbReference type="Proteomes" id="UP000799778">
    <property type="component" value="Unassembled WGS sequence"/>
</dbReference>
<feature type="domain" description="RNA polymerase III subunit Rpc25" evidence="9">
    <location>
        <begin position="78"/>
        <end position="190"/>
    </location>
</feature>
<feature type="domain" description="RNA polymerase Rpb7-like N-terminal" evidence="8">
    <location>
        <begin position="6"/>
        <end position="61"/>
    </location>
</feature>
<dbReference type="GO" id="GO:0005666">
    <property type="term" value="C:RNA polymerase III complex"/>
    <property type="evidence" value="ECO:0007669"/>
    <property type="project" value="UniProtKB-ARBA"/>
</dbReference>
<dbReference type="SUPFAM" id="SSF88798">
    <property type="entry name" value="N-terminal, heterodimerisation domain of RBP7 (RpoE)"/>
    <property type="match status" value="1"/>
</dbReference>
<evidence type="ECO:0000256" key="5">
    <source>
        <dbReference type="ARBA" id="ARBA00023242"/>
    </source>
</evidence>
<dbReference type="FunFam" id="2.40.50.140:FF:000221">
    <property type="entry name" value="DNA-directed RNA polymerase III subunit"/>
    <property type="match status" value="1"/>
</dbReference>
<dbReference type="AlphaFoldDB" id="A0A6A5XA16"/>
<dbReference type="RefSeq" id="XP_033378131.1">
    <property type="nucleotide sequence ID" value="XM_033523925.1"/>
</dbReference>
<dbReference type="GO" id="GO:0006384">
    <property type="term" value="P:transcription initiation at RNA polymerase III promoter"/>
    <property type="evidence" value="ECO:0007669"/>
    <property type="project" value="TreeGrafter"/>
</dbReference>
<feature type="region of interest" description="Disordered" evidence="7">
    <location>
        <begin position="185"/>
        <end position="208"/>
    </location>
</feature>
<evidence type="ECO:0000256" key="2">
    <source>
        <dbReference type="ARBA" id="ARBA00009307"/>
    </source>
</evidence>
<comment type="subcellular location">
    <subcellularLocation>
        <location evidence="1 6">Nucleus</location>
    </subcellularLocation>
</comment>
<dbReference type="Pfam" id="PF08292">
    <property type="entry name" value="RNA_pol_Rbc25"/>
    <property type="match status" value="1"/>
</dbReference>
<feature type="non-terminal residue" evidence="10">
    <location>
        <position position="1"/>
    </location>
</feature>
<keyword evidence="3 6" id="KW-0240">DNA-directed RNA polymerase</keyword>
<dbReference type="InterPro" id="IPR045113">
    <property type="entry name" value="Rpb7-like"/>
</dbReference>
<dbReference type="Gene3D" id="2.40.50.140">
    <property type="entry name" value="Nucleic acid-binding proteins"/>
    <property type="match status" value="1"/>
</dbReference>
<organism evidence="10 11">
    <name type="scientific">Aaosphaeria arxii CBS 175.79</name>
    <dbReference type="NCBI Taxonomy" id="1450172"/>
    <lineage>
        <taxon>Eukaryota</taxon>
        <taxon>Fungi</taxon>
        <taxon>Dikarya</taxon>
        <taxon>Ascomycota</taxon>
        <taxon>Pezizomycotina</taxon>
        <taxon>Dothideomycetes</taxon>
        <taxon>Pleosporomycetidae</taxon>
        <taxon>Pleosporales</taxon>
        <taxon>Pleosporales incertae sedis</taxon>
        <taxon>Aaosphaeria</taxon>
    </lineage>
</organism>
<evidence type="ECO:0000256" key="3">
    <source>
        <dbReference type="ARBA" id="ARBA00022478"/>
    </source>
</evidence>
<evidence type="ECO:0000313" key="11">
    <source>
        <dbReference type="Proteomes" id="UP000799778"/>
    </source>
</evidence>
<protein>
    <recommendedName>
        <fullName evidence="6">DNA-directed RNA polymerase subunit</fullName>
    </recommendedName>
</protein>
<dbReference type="OrthoDB" id="10256606at2759"/>
<dbReference type="EMBL" id="ML978077">
    <property type="protein sequence ID" value="KAF2009792.1"/>
    <property type="molecule type" value="Genomic_DNA"/>
</dbReference>
<dbReference type="PANTHER" id="PTHR12709:SF1">
    <property type="entry name" value="DNA-DIRECTED RNA POLYMERASE III SUBUNIT RPC8"/>
    <property type="match status" value="1"/>
</dbReference>
<dbReference type="Gene3D" id="3.30.1490.120">
    <property type="entry name" value="RNA polymerase Rpb7-like, N-terminal domain"/>
    <property type="match status" value="1"/>
</dbReference>
<evidence type="ECO:0000313" key="10">
    <source>
        <dbReference type="EMBL" id="KAF2009792.1"/>
    </source>
</evidence>
<dbReference type="CDD" id="cd04330">
    <property type="entry name" value="RNAP_III_Rpc25_N"/>
    <property type="match status" value="1"/>
</dbReference>
<keyword evidence="4 6" id="KW-0804">Transcription</keyword>
<dbReference type="InterPro" id="IPR013238">
    <property type="entry name" value="RNA_pol_III_Rbc25"/>
</dbReference>
<dbReference type="InterPro" id="IPR005576">
    <property type="entry name" value="Rpb7-like_N"/>
</dbReference>
<accession>A0A6A5XA16</accession>
<name>A0A6A5XA16_9PLEO</name>
<gene>
    <name evidence="10" type="ORF">BU24DRAFT_356989</name>
</gene>
<dbReference type="InterPro" id="IPR012340">
    <property type="entry name" value="NA-bd_OB-fold"/>
</dbReference>
<keyword evidence="11" id="KW-1185">Reference proteome</keyword>
<evidence type="ECO:0000256" key="7">
    <source>
        <dbReference type="SAM" id="MobiDB-lite"/>
    </source>
</evidence>
<keyword evidence="5 6" id="KW-0539">Nucleus</keyword>